<feature type="transmembrane region" description="Helical" evidence="1">
    <location>
        <begin position="303"/>
        <end position="325"/>
    </location>
</feature>
<keyword evidence="3" id="KW-1185">Reference proteome</keyword>
<dbReference type="EMBL" id="JAENRR010000048">
    <property type="protein sequence ID" value="MBK3518987.1"/>
    <property type="molecule type" value="Genomic_DNA"/>
</dbReference>
<proteinExistence type="predicted"/>
<dbReference type="Gene3D" id="1.10.472.150">
    <property type="entry name" value="Glucose-regulated metallo-peptidase M90, N-terminal domain"/>
    <property type="match status" value="1"/>
</dbReference>
<dbReference type="PANTHER" id="PTHR30164">
    <property type="entry name" value="MTFA PEPTIDASE"/>
    <property type="match status" value="1"/>
</dbReference>
<dbReference type="InterPro" id="IPR042252">
    <property type="entry name" value="MtfA_N"/>
</dbReference>
<feature type="transmembrane region" description="Helical" evidence="1">
    <location>
        <begin position="6"/>
        <end position="28"/>
    </location>
</feature>
<evidence type="ECO:0000256" key="1">
    <source>
        <dbReference type="SAM" id="Phobius"/>
    </source>
</evidence>
<dbReference type="Pfam" id="PF06167">
    <property type="entry name" value="Peptidase_M90"/>
    <property type="match status" value="1"/>
</dbReference>
<organism evidence="2 3">
    <name type="scientific">Carboxylicivirga marina</name>
    <dbReference type="NCBI Taxonomy" id="2800988"/>
    <lineage>
        <taxon>Bacteria</taxon>
        <taxon>Pseudomonadati</taxon>
        <taxon>Bacteroidota</taxon>
        <taxon>Bacteroidia</taxon>
        <taxon>Marinilabiliales</taxon>
        <taxon>Marinilabiliaceae</taxon>
        <taxon>Carboxylicivirga</taxon>
    </lineage>
</organism>
<dbReference type="RefSeq" id="WP_200466208.1">
    <property type="nucleotide sequence ID" value="NZ_JAENRR010000048.1"/>
</dbReference>
<accession>A0ABS1HMS4</accession>
<dbReference type="Gene3D" id="3.40.390.10">
    <property type="entry name" value="Collagenase (Catalytic Domain)"/>
    <property type="match status" value="1"/>
</dbReference>
<protein>
    <submittedName>
        <fullName evidence="2">Zinc-dependent peptidase</fullName>
    </submittedName>
</protein>
<dbReference type="Proteomes" id="UP000605676">
    <property type="component" value="Unassembled WGS sequence"/>
</dbReference>
<reference evidence="2 3" key="1">
    <citation type="submission" date="2021-01" db="EMBL/GenBank/DDBJ databases">
        <title>Carboxyliciviraga sp.nov., isolated from coastal sediments.</title>
        <authorList>
            <person name="Lu D."/>
            <person name="Zhang T."/>
        </authorList>
    </citation>
    <scope>NUCLEOTIDE SEQUENCE [LARGE SCALE GENOMIC DNA]</scope>
    <source>
        <strain evidence="2 3">N1Y132</strain>
    </source>
</reference>
<keyword evidence="1" id="KW-0472">Membrane</keyword>
<dbReference type="InterPro" id="IPR010384">
    <property type="entry name" value="MtfA_fam"/>
</dbReference>
<evidence type="ECO:0000313" key="2">
    <source>
        <dbReference type="EMBL" id="MBK3518987.1"/>
    </source>
</evidence>
<dbReference type="SUPFAM" id="SSF55486">
    <property type="entry name" value="Metalloproteases ('zincins'), catalytic domain"/>
    <property type="match status" value="1"/>
</dbReference>
<feature type="transmembrane region" description="Helical" evidence="1">
    <location>
        <begin position="331"/>
        <end position="348"/>
    </location>
</feature>
<evidence type="ECO:0000313" key="3">
    <source>
        <dbReference type="Proteomes" id="UP000605676"/>
    </source>
</evidence>
<dbReference type="CDD" id="cd20170">
    <property type="entry name" value="Peptidase_M90-like"/>
    <property type="match status" value="1"/>
</dbReference>
<dbReference type="InterPro" id="IPR024079">
    <property type="entry name" value="MetalloPept_cat_dom_sf"/>
</dbReference>
<keyword evidence="1" id="KW-0812">Transmembrane</keyword>
<dbReference type="PANTHER" id="PTHR30164:SF2">
    <property type="entry name" value="PROTEIN MTFA"/>
    <property type="match status" value="1"/>
</dbReference>
<sequence>MNKEHIYVTLIFGFGMLIAMAFIVDAYFKFKRSNTINTKVARQSAKWKKIKDILDEQFAYYNHLPNNLKTDFIGRTYHFMQQREWVSSSQPRVSLLQKTLISASATQLTFGLKHVSFGRFKTILVHEDAYYNRLTKQYHRGEVNQAGLIVLSWKHFKQGYADDKDKINLGLHEMAHALDLALHLSEGRRYNVHRLMEKFRQSAFEEIIALRRKPDAFLRAYGGTNPREFFSVAVEHFFEAADDFKSTMPDLYYELCQLLNQDPSNNIFRGFKSTHAKLFKNTFKTSDLRLYKPKLALKPNANILIPVATFSFLLFLVIPIVNSFIGHWSNLSKLITASSYLLGLLWLLSKKGNQLILLETYLISHSIISKNDFCSVHLKNVVDINFVYMLTYYKTEISYFEGEEIKTKALSLYFSPASIKKLERLLLQQSIKIKHNNRWLKREDF</sequence>
<comment type="caution">
    <text evidence="2">The sequence shown here is derived from an EMBL/GenBank/DDBJ whole genome shotgun (WGS) entry which is preliminary data.</text>
</comment>
<keyword evidence="1" id="KW-1133">Transmembrane helix</keyword>
<gene>
    <name evidence="2" type="ORF">JIV24_16690</name>
</gene>
<name>A0ABS1HMS4_9BACT</name>